<evidence type="ECO:0000313" key="2">
    <source>
        <dbReference type="Proteomes" id="UP000054630"/>
    </source>
</evidence>
<accession>A0A0V0RXX7</accession>
<proteinExistence type="predicted"/>
<reference evidence="1 2" key="1">
    <citation type="submission" date="2015-01" db="EMBL/GenBank/DDBJ databases">
        <title>Evolution of Trichinella species and genotypes.</title>
        <authorList>
            <person name="Korhonen P.K."/>
            <person name="Edoardo P."/>
            <person name="Giuseppe L.R."/>
            <person name="Gasser R.B."/>
        </authorList>
    </citation>
    <scope>NUCLEOTIDE SEQUENCE [LARGE SCALE GENOMIC DNA]</scope>
    <source>
        <strain evidence="1">ISS37</strain>
    </source>
</reference>
<dbReference type="AlphaFoldDB" id="A0A0V0RXX7"/>
<sequence length="71" mass="8276">MKRLYLKAFGLSIHFPFLARFLMCNAAKEQEEKAAMLTFVFIRVVVAMTSVQKNLIFAAYAYIYLSEKFEI</sequence>
<dbReference type="Proteomes" id="UP000054630">
    <property type="component" value="Unassembled WGS sequence"/>
</dbReference>
<gene>
    <name evidence="1" type="ORF">T07_9492</name>
</gene>
<evidence type="ECO:0000313" key="1">
    <source>
        <dbReference type="EMBL" id="KRX19239.1"/>
    </source>
</evidence>
<organism evidence="1 2">
    <name type="scientific">Trichinella nelsoni</name>
    <dbReference type="NCBI Taxonomy" id="6336"/>
    <lineage>
        <taxon>Eukaryota</taxon>
        <taxon>Metazoa</taxon>
        <taxon>Ecdysozoa</taxon>
        <taxon>Nematoda</taxon>
        <taxon>Enoplea</taxon>
        <taxon>Dorylaimia</taxon>
        <taxon>Trichinellida</taxon>
        <taxon>Trichinellidae</taxon>
        <taxon>Trichinella</taxon>
    </lineage>
</organism>
<name>A0A0V0RXX7_9BILA</name>
<protein>
    <submittedName>
        <fullName evidence="1">Uncharacterized protein</fullName>
    </submittedName>
</protein>
<keyword evidence="2" id="KW-1185">Reference proteome</keyword>
<comment type="caution">
    <text evidence="1">The sequence shown here is derived from an EMBL/GenBank/DDBJ whole genome shotgun (WGS) entry which is preliminary data.</text>
</comment>
<dbReference type="EMBL" id="JYDL01000061">
    <property type="protein sequence ID" value="KRX19239.1"/>
    <property type="molecule type" value="Genomic_DNA"/>
</dbReference>